<evidence type="ECO:0000313" key="3">
    <source>
        <dbReference type="EMBL" id="EEB06281.1"/>
    </source>
</evidence>
<dbReference type="GeneID" id="7052399"/>
<evidence type="ECO:0000313" key="5">
    <source>
        <dbReference type="Proteomes" id="UP000001744"/>
    </source>
</evidence>
<dbReference type="SUPFAM" id="SSF64268">
    <property type="entry name" value="PX domain"/>
    <property type="match status" value="1"/>
</dbReference>
<dbReference type="RefSeq" id="XP_002172574.1">
    <property type="nucleotide sequence ID" value="XM_002172538.2"/>
</dbReference>
<dbReference type="OrthoDB" id="428895at2759"/>
<dbReference type="SMART" id="SM00397">
    <property type="entry name" value="t_SNARE"/>
    <property type="match status" value="1"/>
</dbReference>
<evidence type="ECO:0000313" key="4">
    <source>
        <dbReference type="JaponicusDB" id="SJAG_01324"/>
    </source>
</evidence>
<reference evidence="3 5" key="1">
    <citation type="journal article" date="2011" name="Science">
        <title>Comparative functional genomics of the fission yeasts.</title>
        <authorList>
            <person name="Rhind N."/>
            <person name="Chen Z."/>
            <person name="Yassour M."/>
            <person name="Thompson D.A."/>
            <person name="Haas B.J."/>
            <person name="Habib N."/>
            <person name="Wapinski I."/>
            <person name="Roy S."/>
            <person name="Lin M.F."/>
            <person name="Heiman D.I."/>
            <person name="Young S.K."/>
            <person name="Furuya K."/>
            <person name="Guo Y."/>
            <person name="Pidoux A."/>
            <person name="Chen H.M."/>
            <person name="Robbertse B."/>
            <person name="Goldberg J.M."/>
            <person name="Aoki K."/>
            <person name="Bayne E.H."/>
            <person name="Berlin A.M."/>
            <person name="Desjardins C.A."/>
            <person name="Dobbs E."/>
            <person name="Dukaj L."/>
            <person name="Fan L."/>
            <person name="FitzGerald M.G."/>
            <person name="French C."/>
            <person name="Gujja S."/>
            <person name="Hansen K."/>
            <person name="Keifenheim D."/>
            <person name="Levin J.Z."/>
            <person name="Mosher R.A."/>
            <person name="Mueller C.A."/>
            <person name="Pfiffner J."/>
            <person name="Priest M."/>
            <person name="Russ C."/>
            <person name="Smialowska A."/>
            <person name="Swoboda P."/>
            <person name="Sykes S.M."/>
            <person name="Vaughn M."/>
            <person name="Vengrova S."/>
            <person name="Yoder R."/>
            <person name="Zeng Q."/>
            <person name="Allshire R."/>
            <person name="Baulcombe D."/>
            <person name="Birren B.W."/>
            <person name="Brown W."/>
            <person name="Ekwall K."/>
            <person name="Kellis M."/>
            <person name="Leatherwood J."/>
            <person name="Levin H."/>
            <person name="Margalit H."/>
            <person name="Martienssen R."/>
            <person name="Nieduszynski C.A."/>
            <person name="Spatafora J.W."/>
            <person name="Friedman N."/>
            <person name="Dalgaard J.Z."/>
            <person name="Baumann P."/>
            <person name="Niki H."/>
            <person name="Regev A."/>
            <person name="Nusbaum C."/>
        </authorList>
    </citation>
    <scope>NUCLEOTIDE SEQUENCE [LARGE SCALE GENOMIC DNA]</scope>
    <source>
        <strain evidence="5">yFS275 / FY16936</strain>
    </source>
</reference>
<accession>B6K0D1</accession>
<dbReference type="VEuPathDB" id="FungiDB:SJAG_01324"/>
<dbReference type="GO" id="GO:0005770">
    <property type="term" value="C:late endosome"/>
    <property type="evidence" value="ECO:0007669"/>
    <property type="project" value="EnsemblFungi"/>
</dbReference>
<dbReference type="Gene3D" id="3.30.1520.10">
    <property type="entry name" value="Phox-like domain"/>
    <property type="match status" value="1"/>
</dbReference>
<dbReference type="JaponicusDB" id="SJAG_01324">
    <property type="gene designation" value="vsl1"/>
</dbReference>
<dbReference type="GO" id="GO:0000329">
    <property type="term" value="C:fungal-type vacuole membrane"/>
    <property type="evidence" value="ECO:0007669"/>
    <property type="project" value="EnsemblFungi"/>
</dbReference>
<evidence type="ECO:0000259" key="2">
    <source>
        <dbReference type="PROSITE" id="PS50195"/>
    </source>
</evidence>
<dbReference type="GO" id="GO:0035091">
    <property type="term" value="F:phosphatidylinositol binding"/>
    <property type="evidence" value="ECO:0007669"/>
    <property type="project" value="InterPro"/>
</dbReference>
<dbReference type="InterPro" id="IPR000727">
    <property type="entry name" value="T_SNARE_dom"/>
</dbReference>
<dbReference type="Pfam" id="PF00787">
    <property type="entry name" value="PX"/>
    <property type="match status" value="1"/>
</dbReference>
<proteinExistence type="predicted"/>
<dbReference type="CDD" id="cd06897">
    <property type="entry name" value="PX_SNARE"/>
    <property type="match status" value="1"/>
</dbReference>
<dbReference type="PROSITE" id="PS50195">
    <property type="entry name" value="PX"/>
    <property type="match status" value="1"/>
</dbReference>
<dbReference type="EMBL" id="KE651168">
    <property type="protein sequence ID" value="EEB06281.1"/>
    <property type="molecule type" value="Genomic_DNA"/>
</dbReference>
<dbReference type="STRING" id="402676.B6K0D1"/>
<dbReference type="GO" id="GO:0006896">
    <property type="term" value="P:Golgi to vacuole transport"/>
    <property type="evidence" value="ECO:0007669"/>
    <property type="project" value="EnsemblFungi"/>
</dbReference>
<dbReference type="HOGENOM" id="CLU_033748_2_0_1"/>
<dbReference type="InterPro" id="IPR001683">
    <property type="entry name" value="PX_dom"/>
</dbReference>
<evidence type="ECO:0000259" key="1">
    <source>
        <dbReference type="PROSITE" id="PS50192"/>
    </source>
</evidence>
<dbReference type="SUPFAM" id="SSF58038">
    <property type="entry name" value="SNARE fusion complex"/>
    <property type="match status" value="1"/>
</dbReference>
<dbReference type="eggNOG" id="ENOG502RXJQ">
    <property type="taxonomic scope" value="Eukaryota"/>
</dbReference>
<organism evidence="3 5">
    <name type="scientific">Schizosaccharomyces japonicus (strain yFS275 / FY16936)</name>
    <name type="common">Fission yeast</name>
    <dbReference type="NCBI Taxonomy" id="402676"/>
    <lineage>
        <taxon>Eukaryota</taxon>
        <taxon>Fungi</taxon>
        <taxon>Dikarya</taxon>
        <taxon>Ascomycota</taxon>
        <taxon>Taphrinomycotina</taxon>
        <taxon>Schizosaccharomycetes</taxon>
        <taxon>Schizosaccharomycetales</taxon>
        <taxon>Schizosaccharomycetaceae</taxon>
        <taxon>Schizosaccharomyces</taxon>
    </lineage>
</organism>
<feature type="domain" description="T-SNARE coiled-coil homology" evidence="1">
    <location>
        <begin position="272"/>
        <end position="334"/>
    </location>
</feature>
<name>B6K0D1_SCHJY</name>
<dbReference type="SMART" id="SM00312">
    <property type="entry name" value="PX"/>
    <property type="match status" value="1"/>
</dbReference>
<dbReference type="Gene3D" id="1.20.5.110">
    <property type="match status" value="1"/>
</dbReference>
<keyword evidence="5" id="KW-1185">Reference proteome</keyword>
<dbReference type="GO" id="GO:0097576">
    <property type="term" value="P:vacuole fusion"/>
    <property type="evidence" value="ECO:0007669"/>
    <property type="project" value="EnsemblFungi"/>
</dbReference>
<dbReference type="AlphaFoldDB" id="B6K0D1"/>
<dbReference type="Proteomes" id="UP000001744">
    <property type="component" value="Unassembled WGS sequence"/>
</dbReference>
<dbReference type="PROSITE" id="PS50192">
    <property type="entry name" value="T_SNARE"/>
    <property type="match status" value="1"/>
</dbReference>
<feature type="domain" description="PX" evidence="2">
    <location>
        <begin position="1"/>
        <end position="115"/>
    </location>
</feature>
<protein>
    <submittedName>
        <fullName evidence="3">Vacuolar SNARE Vam7</fullName>
    </submittedName>
</protein>
<sequence length="335" mass="38791">MKVTIPTTSSSSDLRAPWTWYHILIEYPNGRKMTVKRRYREFCELHETLEKQSSQFDTAVPPIPPKSWFSSTVTNSSLRESRRLQLEEFLGRLVYSDWFHLQVVKDFLELREPSQMEFVTPQSIQPQYWLILYEETKRTVHELRVAVLSRRTMTPAEERSTLYKLKKNIQLLATSLSGSESVSSLGPGEIQRRNDLVGKLDCDIDYLQAEIRSQGGTSIEVSSPWNSSGEYSSPQRNQLFKSSRRVLGKSSSTSLPAEQQRLDNHGLYAQQMKTMDTQDQQVESLLPLIQRQKELSMAICNEVEQQNDMLDEVSAYTGHTQHKLQKTRGRLRRLE</sequence>
<dbReference type="InterPro" id="IPR036871">
    <property type="entry name" value="PX_dom_sf"/>
</dbReference>
<dbReference type="CDD" id="cd15858">
    <property type="entry name" value="SNARE_VAM7"/>
    <property type="match status" value="1"/>
</dbReference>
<dbReference type="OMA" id="DSFDTRW"/>
<gene>
    <name evidence="4" type="primary">vsl1</name>
    <name evidence="3" type="ORF">SJAG_01324</name>
</gene>